<name>A0A4U6QGT1_9ACTN</name>
<evidence type="ECO:0000256" key="4">
    <source>
        <dbReference type="ARBA" id="ARBA00022475"/>
    </source>
</evidence>
<dbReference type="AlphaFoldDB" id="A0A4U6QGT1"/>
<dbReference type="SUPFAM" id="SSF81345">
    <property type="entry name" value="ABC transporter involved in vitamin B12 uptake, BtuC"/>
    <property type="match status" value="1"/>
</dbReference>
<feature type="transmembrane region" description="Helical" evidence="8">
    <location>
        <begin position="71"/>
        <end position="92"/>
    </location>
</feature>
<feature type="transmembrane region" description="Helical" evidence="8">
    <location>
        <begin position="244"/>
        <end position="269"/>
    </location>
</feature>
<feature type="transmembrane region" description="Helical" evidence="8">
    <location>
        <begin position="207"/>
        <end position="232"/>
    </location>
</feature>
<dbReference type="InterPro" id="IPR037294">
    <property type="entry name" value="ABC_BtuC-like"/>
</dbReference>
<dbReference type="Proteomes" id="UP000306985">
    <property type="component" value="Unassembled WGS sequence"/>
</dbReference>
<feature type="transmembrane region" description="Helical" evidence="8">
    <location>
        <begin position="157"/>
        <end position="177"/>
    </location>
</feature>
<comment type="caution">
    <text evidence="9">The sequence shown here is derived from an EMBL/GenBank/DDBJ whole genome shotgun (WGS) entry which is preliminary data.</text>
</comment>
<evidence type="ECO:0000313" key="10">
    <source>
        <dbReference type="Proteomes" id="UP000306985"/>
    </source>
</evidence>
<evidence type="ECO:0000256" key="7">
    <source>
        <dbReference type="ARBA" id="ARBA00023136"/>
    </source>
</evidence>
<protein>
    <submittedName>
        <fullName evidence="9">Iron ABC transporter permease</fullName>
    </submittedName>
</protein>
<dbReference type="GO" id="GO:0005886">
    <property type="term" value="C:plasma membrane"/>
    <property type="evidence" value="ECO:0007669"/>
    <property type="project" value="UniProtKB-SubCell"/>
</dbReference>
<evidence type="ECO:0000256" key="2">
    <source>
        <dbReference type="ARBA" id="ARBA00007935"/>
    </source>
</evidence>
<keyword evidence="6 8" id="KW-1133">Transmembrane helix</keyword>
<dbReference type="Gene3D" id="1.10.3470.10">
    <property type="entry name" value="ABC transporter involved in vitamin B12 uptake, BtuC"/>
    <property type="match status" value="1"/>
</dbReference>
<feature type="transmembrane region" description="Helical" evidence="8">
    <location>
        <begin position="20"/>
        <end position="39"/>
    </location>
</feature>
<dbReference type="EMBL" id="SZZH01000002">
    <property type="protein sequence ID" value="TKV59216.1"/>
    <property type="molecule type" value="Genomic_DNA"/>
</dbReference>
<evidence type="ECO:0000256" key="3">
    <source>
        <dbReference type="ARBA" id="ARBA00022448"/>
    </source>
</evidence>
<comment type="similarity">
    <text evidence="2">Belongs to the binding-protein-dependent transport system permease family. FecCD subfamily.</text>
</comment>
<keyword evidence="5 8" id="KW-0812">Transmembrane</keyword>
<dbReference type="OrthoDB" id="3389093at2"/>
<keyword evidence="3" id="KW-0813">Transport</keyword>
<keyword evidence="7 8" id="KW-0472">Membrane</keyword>
<feature type="transmembrane region" description="Helical" evidence="8">
    <location>
        <begin position="321"/>
        <end position="341"/>
    </location>
</feature>
<comment type="subcellular location">
    <subcellularLocation>
        <location evidence="1">Cell membrane</location>
        <topology evidence="1">Multi-pass membrane protein</topology>
    </subcellularLocation>
</comment>
<organism evidence="9 10">
    <name type="scientific">Nakamurella flava</name>
    <dbReference type="NCBI Taxonomy" id="2576308"/>
    <lineage>
        <taxon>Bacteria</taxon>
        <taxon>Bacillati</taxon>
        <taxon>Actinomycetota</taxon>
        <taxon>Actinomycetes</taxon>
        <taxon>Nakamurellales</taxon>
        <taxon>Nakamurellaceae</taxon>
        <taxon>Nakamurella</taxon>
    </lineage>
</organism>
<evidence type="ECO:0000256" key="5">
    <source>
        <dbReference type="ARBA" id="ARBA00022692"/>
    </source>
</evidence>
<reference evidence="9 10" key="1">
    <citation type="submission" date="2019-05" db="EMBL/GenBank/DDBJ databases">
        <title>Nakamurella sp. N5BH11, whole genome shotgun sequence.</title>
        <authorList>
            <person name="Tuo L."/>
        </authorList>
    </citation>
    <scope>NUCLEOTIDE SEQUENCE [LARGE SCALE GENOMIC DNA]</scope>
    <source>
        <strain evidence="9 10">N5BH11</strain>
    </source>
</reference>
<feature type="transmembrane region" description="Helical" evidence="8">
    <location>
        <begin position="289"/>
        <end position="314"/>
    </location>
</feature>
<sequence>MTAVRTPGSVSEKRGRSGPVVLTGLALALGVAVGVDLLLGRGVSAGQVLPALLDPDSTEGRILLLVRLPRVATAVIAGAALGVAGLVLQTVLRNPLASPELTGVNTAAVLGVVVAIAFALVPTDSSVGLLLAALVAGLAGGLAVWLLVGRTDPEQQLLAGVLMAAAAGGAVLLFLALRSSRFASVVRWLVGSVDGRVWSDLQWVGPWIAGGIVVLALAGGVLPVLAGGDAHAHALGVPPRAARLLLLGGALALVAGSAAVAGALTFIGLAVPHLVRGLLGELGRWSVPAAALVGAVLLCLCDALAQIVTGLLIGSAVSERVGIPAGAVAAVAGAVTLVLSLRRQERP</sequence>
<dbReference type="InterPro" id="IPR000522">
    <property type="entry name" value="ABC_transptr_permease_BtuC"/>
</dbReference>
<evidence type="ECO:0000313" key="9">
    <source>
        <dbReference type="EMBL" id="TKV59216.1"/>
    </source>
</evidence>
<feature type="transmembrane region" description="Helical" evidence="8">
    <location>
        <begin position="104"/>
        <end position="121"/>
    </location>
</feature>
<accession>A0A4U6QGT1</accession>
<evidence type="ECO:0000256" key="8">
    <source>
        <dbReference type="SAM" id="Phobius"/>
    </source>
</evidence>
<evidence type="ECO:0000256" key="6">
    <source>
        <dbReference type="ARBA" id="ARBA00022989"/>
    </source>
</evidence>
<evidence type="ECO:0000256" key="1">
    <source>
        <dbReference type="ARBA" id="ARBA00004651"/>
    </source>
</evidence>
<dbReference type="GO" id="GO:0022857">
    <property type="term" value="F:transmembrane transporter activity"/>
    <property type="evidence" value="ECO:0007669"/>
    <property type="project" value="InterPro"/>
</dbReference>
<keyword evidence="10" id="KW-1185">Reference proteome</keyword>
<dbReference type="PANTHER" id="PTHR30472">
    <property type="entry name" value="FERRIC ENTEROBACTIN TRANSPORT SYSTEM PERMEASE PROTEIN"/>
    <property type="match status" value="1"/>
</dbReference>
<gene>
    <name evidence="9" type="ORF">FDO65_11350</name>
</gene>
<feature type="transmembrane region" description="Helical" evidence="8">
    <location>
        <begin position="127"/>
        <end position="148"/>
    </location>
</feature>
<dbReference type="Pfam" id="PF01032">
    <property type="entry name" value="FecCD"/>
    <property type="match status" value="1"/>
</dbReference>
<keyword evidence="4" id="KW-1003">Cell membrane</keyword>
<proteinExistence type="inferred from homology"/>
<dbReference type="PANTHER" id="PTHR30472:SF25">
    <property type="entry name" value="ABC TRANSPORTER PERMEASE PROTEIN MJ0876-RELATED"/>
    <property type="match status" value="1"/>
</dbReference>